<evidence type="ECO:0000313" key="3">
    <source>
        <dbReference type="EMBL" id="KAF5313538.1"/>
    </source>
</evidence>
<reference evidence="3 4" key="1">
    <citation type="journal article" date="2020" name="ISME J.">
        <title>Uncovering the hidden diversity of litter-decomposition mechanisms in mushroom-forming fungi.</title>
        <authorList>
            <person name="Floudas D."/>
            <person name="Bentzer J."/>
            <person name="Ahren D."/>
            <person name="Johansson T."/>
            <person name="Persson P."/>
            <person name="Tunlid A."/>
        </authorList>
    </citation>
    <scope>NUCLEOTIDE SEQUENCE [LARGE SCALE GENOMIC DNA]</scope>
    <source>
        <strain evidence="3 4">CBS 291.85</strain>
    </source>
</reference>
<accession>A0A8H5B027</accession>
<dbReference type="GO" id="GO:0006906">
    <property type="term" value="P:vesicle fusion"/>
    <property type="evidence" value="ECO:0007669"/>
    <property type="project" value="TreeGrafter"/>
</dbReference>
<organism evidence="3 4">
    <name type="scientific">Tetrapyrgos nigripes</name>
    <dbReference type="NCBI Taxonomy" id="182062"/>
    <lineage>
        <taxon>Eukaryota</taxon>
        <taxon>Fungi</taxon>
        <taxon>Dikarya</taxon>
        <taxon>Basidiomycota</taxon>
        <taxon>Agaricomycotina</taxon>
        <taxon>Agaricomycetes</taxon>
        <taxon>Agaricomycetidae</taxon>
        <taxon>Agaricales</taxon>
        <taxon>Marasmiineae</taxon>
        <taxon>Marasmiaceae</taxon>
        <taxon>Tetrapyrgos</taxon>
    </lineage>
</organism>
<dbReference type="EMBL" id="JAACJM010000527">
    <property type="protein sequence ID" value="KAF5313538.1"/>
    <property type="molecule type" value="Genomic_DNA"/>
</dbReference>
<dbReference type="GO" id="GO:0005886">
    <property type="term" value="C:plasma membrane"/>
    <property type="evidence" value="ECO:0007669"/>
    <property type="project" value="TreeGrafter"/>
</dbReference>
<gene>
    <name evidence="3" type="ORF">D9758_018540</name>
</gene>
<keyword evidence="4" id="KW-1185">Reference proteome</keyword>
<feature type="compositionally biased region" description="Low complexity" evidence="2">
    <location>
        <begin position="35"/>
        <end position="50"/>
    </location>
</feature>
<feature type="region of interest" description="Disordered" evidence="2">
    <location>
        <begin position="287"/>
        <end position="312"/>
    </location>
</feature>
<dbReference type="GO" id="GO:0019905">
    <property type="term" value="F:syntaxin binding"/>
    <property type="evidence" value="ECO:0007669"/>
    <property type="project" value="TreeGrafter"/>
</dbReference>
<feature type="compositionally biased region" description="Gly residues" evidence="2">
    <location>
        <begin position="22"/>
        <end position="34"/>
    </location>
</feature>
<dbReference type="Gene3D" id="1.20.5.110">
    <property type="match status" value="1"/>
</dbReference>
<dbReference type="SUPFAM" id="SSF58038">
    <property type="entry name" value="SNARE fusion complex"/>
    <property type="match status" value="1"/>
</dbReference>
<evidence type="ECO:0000313" key="4">
    <source>
        <dbReference type="Proteomes" id="UP000559256"/>
    </source>
</evidence>
<dbReference type="GO" id="GO:0005484">
    <property type="term" value="F:SNAP receptor activity"/>
    <property type="evidence" value="ECO:0007669"/>
    <property type="project" value="TreeGrafter"/>
</dbReference>
<protein>
    <recommendedName>
        <fullName evidence="5">t-SNARE coiled-coil homology domain-containing protein</fullName>
    </recommendedName>
</protein>
<evidence type="ECO:0000256" key="2">
    <source>
        <dbReference type="SAM" id="MobiDB-lite"/>
    </source>
</evidence>
<dbReference type="GO" id="GO:0031201">
    <property type="term" value="C:SNARE complex"/>
    <property type="evidence" value="ECO:0007669"/>
    <property type="project" value="TreeGrafter"/>
</dbReference>
<feature type="region of interest" description="Disordered" evidence="2">
    <location>
        <begin position="248"/>
        <end position="269"/>
    </location>
</feature>
<comment type="caution">
    <text evidence="3">The sequence shown here is derived from an EMBL/GenBank/DDBJ whole genome shotgun (WGS) entry which is preliminary data.</text>
</comment>
<sequence length="384" mass="42093">MPLWKANNNKSMIPPVEAPSSGGSGRFGGGGGLPSGPASSRAASNKSSGSTYVPSRDGDLYQNNNYYNYSRYGDEDQGQDQGGYGGGGYQDKYSRSRGVGDVYTRGGTDTTVEQDRNELFSGYNPNSSGRAGGSGRFFDGPPGPGAGRPEPKEGEETEEDVEGIKTQMRFVKNESVNSTRNALRMAREAEETARGTLGRLGDQSERLANTEMHLDMAKLHAAQASDKTDELKKLNRSIFRPAITFNKDGKRRAQEQKIQSRYDEQKSEREKAMLQVRETQDRVGRAQGYARGGYGGEDDNDLMGGGGEEGLSGRRFKTQEQRQASRAATLVIDSMLLLQTMSSKMRLMIIWTRLAECKDDGIAGKVDNVDNKLFNVTSRQKRVK</sequence>
<feature type="region of interest" description="Disordered" evidence="2">
    <location>
        <begin position="1"/>
        <end position="163"/>
    </location>
</feature>
<evidence type="ECO:0000256" key="1">
    <source>
        <dbReference type="ARBA" id="ARBA00009480"/>
    </source>
</evidence>
<comment type="similarity">
    <text evidence="1">Belongs to the SNAP-25 family.</text>
</comment>
<feature type="compositionally biased region" description="Polar residues" evidence="2">
    <location>
        <begin position="1"/>
        <end position="11"/>
    </location>
</feature>
<feature type="compositionally biased region" description="Gly residues" evidence="2">
    <location>
        <begin position="80"/>
        <end position="89"/>
    </location>
</feature>
<dbReference type="AlphaFoldDB" id="A0A8H5B027"/>
<evidence type="ECO:0008006" key="5">
    <source>
        <dbReference type="Google" id="ProtNLM"/>
    </source>
</evidence>
<dbReference type="OrthoDB" id="18679at2759"/>
<dbReference type="CDD" id="cd15886">
    <property type="entry name" value="SNARE_SEC9N"/>
    <property type="match status" value="1"/>
</dbReference>
<dbReference type="Proteomes" id="UP000559256">
    <property type="component" value="Unassembled WGS sequence"/>
</dbReference>
<proteinExistence type="inferred from homology"/>
<dbReference type="PANTHER" id="PTHR19305">
    <property type="entry name" value="SYNAPTOSOMAL ASSOCIATED PROTEIN"/>
    <property type="match status" value="1"/>
</dbReference>
<dbReference type="GO" id="GO:0006887">
    <property type="term" value="P:exocytosis"/>
    <property type="evidence" value="ECO:0007669"/>
    <property type="project" value="TreeGrafter"/>
</dbReference>
<dbReference type="PANTHER" id="PTHR19305:SF9">
    <property type="entry name" value="SYNAPTOSOMAL-ASSOCIATED PROTEIN 29"/>
    <property type="match status" value="1"/>
</dbReference>
<name>A0A8H5B027_9AGAR</name>